<dbReference type="Gene3D" id="3.30.530.20">
    <property type="match status" value="1"/>
</dbReference>
<name>A0A102KZY5_9BURK</name>
<protein>
    <submittedName>
        <fullName evidence="3">ATPase</fullName>
    </submittedName>
</protein>
<gene>
    <name evidence="3" type="ORF">WI38_01230</name>
</gene>
<feature type="domain" description="Activator of Hsp90 ATPase homologue 1/2-like C-terminal" evidence="2">
    <location>
        <begin position="19"/>
        <end position="152"/>
    </location>
</feature>
<dbReference type="RefSeq" id="WP_059636427.1">
    <property type="nucleotide sequence ID" value="NZ_LOTK01000058.1"/>
</dbReference>
<dbReference type="Proteomes" id="UP000065521">
    <property type="component" value="Unassembled WGS sequence"/>
</dbReference>
<comment type="caution">
    <text evidence="3">The sequence shown here is derived from an EMBL/GenBank/DDBJ whole genome shotgun (WGS) entry which is preliminary data.</text>
</comment>
<dbReference type="CDD" id="cd08900">
    <property type="entry name" value="SRPBCC_CalC_Aha1-like_7"/>
    <property type="match status" value="1"/>
</dbReference>
<proteinExistence type="inferred from homology"/>
<accession>A0A102KZY5</accession>
<reference evidence="3 4" key="1">
    <citation type="submission" date="2015-11" db="EMBL/GenBank/DDBJ databases">
        <title>Expanding the genomic diversity of Burkholderia species for the development of highly accurate diagnostics.</title>
        <authorList>
            <person name="Sahl J."/>
            <person name="Keim P."/>
            <person name="Wagner D."/>
        </authorList>
    </citation>
    <scope>NUCLEOTIDE SEQUENCE [LARGE SCALE GENOMIC DNA]</scope>
    <source>
        <strain evidence="3 4">RF32-BP4</strain>
    </source>
</reference>
<evidence type="ECO:0000256" key="1">
    <source>
        <dbReference type="ARBA" id="ARBA00006817"/>
    </source>
</evidence>
<dbReference type="AlphaFoldDB" id="A0A102KZY5"/>
<evidence type="ECO:0000313" key="3">
    <source>
        <dbReference type="EMBL" id="KUZ84579.1"/>
    </source>
</evidence>
<dbReference type="SUPFAM" id="SSF55961">
    <property type="entry name" value="Bet v1-like"/>
    <property type="match status" value="1"/>
</dbReference>
<comment type="similarity">
    <text evidence="1">Belongs to the AHA1 family.</text>
</comment>
<dbReference type="InterPro" id="IPR013538">
    <property type="entry name" value="ASHA1/2-like_C"/>
</dbReference>
<dbReference type="EMBL" id="LOTN01000055">
    <property type="protein sequence ID" value="KUZ84579.1"/>
    <property type="molecule type" value="Genomic_DNA"/>
</dbReference>
<dbReference type="Pfam" id="PF08327">
    <property type="entry name" value="AHSA1"/>
    <property type="match status" value="1"/>
</dbReference>
<organism evidence="3 4">
    <name type="scientific">Burkholderia ubonensis</name>
    <dbReference type="NCBI Taxonomy" id="101571"/>
    <lineage>
        <taxon>Bacteria</taxon>
        <taxon>Pseudomonadati</taxon>
        <taxon>Pseudomonadota</taxon>
        <taxon>Betaproteobacteria</taxon>
        <taxon>Burkholderiales</taxon>
        <taxon>Burkholderiaceae</taxon>
        <taxon>Burkholderia</taxon>
        <taxon>Burkholderia cepacia complex</taxon>
    </lineage>
</organism>
<evidence type="ECO:0000259" key="2">
    <source>
        <dbReference type="Pfam" id="PF08327"/>
    </source>
</evidence>
<dbReference type="InterPro" id="IPR023393">
    <property type="entry name" value="START-like_dom_sf"/>
</dbReference>
<sequence>MTETPFFHGTFTLSRVWAARPDRVFAAWSDPDLKAQWFTGPAERWTLLRRSMDFRVGGAEVLEGRFDENGMETLFEARYHLIEPARRLVYSYDLHHSGRFHSVTLSSLELEPQADGTRVSYTEQIVFLDGKDGTADRRQGSAFMYDAIETVLRSSGAML</sequence>
<evidence type="ECO:0000313" key="4">
    <source>
        <dbReference type="Proteomes" id="UP000065521"/>
    </source>
</evidence>